<evidence type="ECO:0000313" key="9">
    <source>
        <dbReference type="Proteomes" id="UP000589292"/>
    </source>
</evidence>
<feature type="domain" description="Release factor glutamine methyltransferase N-terminal" evidence="7">
    <location>
        <begin position="9"/>
        <end position="75"/>
    </location>
</feature>
<keyword evidence="3 5" id="KW-0949">S-adenosyl-L-methionine</keyword>
<dbReference type="AlphaFoldDB" id="A0A7V8RAP9"/>
<evidence type="ECO:0000259" key="6">
    <source>
        <dbReference type="Pfam" id="PF05175"/>
    </source>
</evidence>
<feature type="binding site" evidence="5">
    <location>
        <position position="143"/>
    </location>
    <ligand>
        <name>S-adenosyl-L-methionine</name>
        <dbReference type="ChEBI" id="CHEBI:59789"/>
    </ligand>
</feature>
<evidence type="ECO:0000256" key="1">
    <source>
        <dbReference type="ARBA" id="ARBA00022603"/>
    </source>
</evidence>
<sequence>MTQSATIADALREAATDLSGISDTPRLDAELLMADALGVDRGTMLLMRTRDPVPSGFAERLARRAAHEPVAYITGRQDFWTLTLAVSPAVLIPRSDSETLIEAALEAFAEQVPTRILDLGTGSGALLLAALSEFPHASGVGIDASEQALEIARANAEATSLTDRAQMVHGDWRTQGWSAGLPGPFDLILANPPYIEADAALARQVMEHEPHSALFAGAEGLDDYRILIPALPALLADRGVAIFEIGASQREAVSAIAAAYGYDAQCRRDLAGHDRALMLRRRAAT</sequence>
<dbReference type="NCBIfam" id="TIGR00536">
    <property type="entry name" value="hemK_fam"/>
    <property type="match status" value="1"/>
</dbReference>
<dbReference type="RefSeq" id="WP_181266158.1">
    <property type="nucleotide sequence ID" value="NZ_BAAAGB010000002.1"/>
</dbReference>
<dbReference type="Gene3D" id="1.10.8.10">
    <property type="entry name" value="DNA helicase RuvA subunit, C-terminal domain"/>
    <property type="match status" value="1"/>
</dbReference>
<reference evidence="8 9" key="1">
    <citation type="journal article" date="1994" name="Int. J. Syst. Bacteriol.">
        <title>Phylogenetic positions of novel aerobic, bacteriochlorophyll a-containing bacteria and description of Roseococcus thiosulfatophilus gen. nov., sp. nov., Erythromicrobium ramosum gen. nov., sp. nov., and Erythrobacter litoralis sp. nov.</title>
        <authorList>
            <person name="Yurkov V."/>
            <person name="Stackebrandt E."/>
            <person name="Holmes A."/>
            <person name="Fuerst J.A."/>
            <person name="Hugenholtz P."/>
            <person name="Golecki J."/>
            <person name="Gad'on N."/>
            <person name="Gorlenko V.M."/>
            <person name="Kompantseva E.I."/>
            <person name="Drews G."/>
        </authorList>
    </citation>
    <scope>NUCLEOTIDE SEQUENCE [LARGE SCALE GENOMIC DNA]</scope>
    <source>
        <strain evidence="8 9">KR-99</strain>
    </source>
</reference>
<dbReference type="Gene3D" id="3.40.50.150">
    <property type="entry name" value="Vaccinia Virus protein VP39"/>
    <property type="match status" value="1"/>
</dbReference>
<feature type="domain" description="Methyltransferase small" evidence="6">
    <location>
        <begin position="105"/>
        <end position="199"/>
    </location>
</feature>
<name>A0A7V8RAP9_9SPHN</name>
<dbReference type="SUPFAM" id="SSF53335">
    <property type="entry name" value="S-adenosyl-L-methionine-dependent methyltransferases"/>
    <property type="match status" value="1"/>
</dbReference>
<dbReference type="EMBL" id="VDES01000001">
    <property type="protein sequence ID" value="MBA1372985.1"/>
    <property type="molecule type" value="Genomic_DNA"/>
</dbReference>
<dbReference type="InterPro" id="IPR002052">
    <property type="entry name" value="DNA_methylase_N6_adenine_CS"/>
</dbReference>
<evidence type="ECO:0000256" key="3">
    <source>
        <dbReference type="ARBA" id="ARBA00022691"/>
    </source>
</evidence>
<dbReference type="InterPro" id="IPR050320">
    <property type="entry name" value="N5-glutamine_MTase"/>
</dbReference>
<gene>
    <name evidence="5 8" type="primary">prmC</name>
    <name evidence="8" type="ORF">FG486_01435</name>
</gene>
<dbReference type="GO" id="GO:0032259">
    <property type="term" value="P:methylation"/>
    <property type="evidence" value="ECO:0007669"/>
    <property type="project" value="UniProtKB-KW"/>
</dbReference>
<keyword evidence="1 5" id="KW-0489">Methyltransferase</keyword>
<feature type="binding site" evidence="5">
    <location>
        <position position="172"/>
    </location>
    <ligand>
        <name>S-adenosyl-L-methionine</name>
        <dbReference type="ChEBI" id="CHEBI:59789"/>
    </ligand>
</feature>
<accession>A0A7V8RAP9</accession>
<comment type="function">
    <text evidence="5">Methylates the class 1 translation termination release factors RF1/PrfA and RF2/PrfB on the glutamine residue of the universally conserved GGQ motif.</text>
</comment>
<dbReference type="Pfam" id="PF17827">
    <property type="entry name" value="PrmC_N"/>
    <property type="match status" value="1"/>
</dbReference>
<evidence type="ECO:0000259" key="7">
    <source>
        <dbReference type="Pfam" id="PF17827"/>
    </source>
</evidence>
<comment type="catalytic activity">
    <reaction evidence="4 5">
        <text>L-glutaminyl-[peptide chain release factor] + S-adenosyl-L-methionine = N(5)-methyl-L-glutaminyl-[peptide chain release factor] + S-adenosyl-L-homocysteine + H(+)</text>
        <dbReference type="Rhea" id="RHEA:42896"/>
        <dbReference type="Rhea" id="RHEA-COMP:10271"/>
        <dbReference type="Rhea" id="RHEA-COMP:10272"/>
        <dbReference type="ChEBI" id="CHEBI:15378"/>
        <dbReference type="ChEBI" id="CHEBI:30011"/>
        <dbReference type="ChEBI" id="CHEBI:57856"/>
        <dbReference type="ChEBI" id="CHEBI:59789"/>
        <dbReference type="ChEBI" id="CHEBI:61891"/>
        <dbReference type="EC" id="2.1.1.297"/>
    </reaction>
</comment>
<dbReference type="NCBIfam" id="TIGR03534">
    <property type="entry name" value="RF_mod_PrmC"/>
    <property type="match status" value="1"/>
</dbReference>
<dbReference type="InterPro" id="IPR019874">
    <property type="entry name" value="RF_methyltr_PrmC"/>
</dbReference>
<evidence type="ECO:0000256" key="2">
    <source>
        <dbReference type="ARBA" id="ARBA00022679"/>
    </source>
</evidence>
<evidence type="ECO:0000256" key="5">
    <source>
        <dbReference type="HAMAP-Rule" id="MF_02126"/>
    </source>
</evidence>
<dbReference type="PANTHER" id="PTHR18895">
    <property type="entry name" value="HEMK METHYLTRANSFERASE"/>
    <property type="match status" value="1"/>
</dbReference>
<proteinExistence type="inferred from homology"/>
<feature type="binding site" evidence="5">
    <location>
        <position position="191"/>
    </location>
    <ligand>
        <name>S-adenosyl-L-methionine</name>
        <dbReference type="ChEBI" id="CHEBI:59789"/>
    </ligand>
</feature>
<dbReference type="InterPro" id="IPR004556">
    <property type="entry name" value="HemK-like"/>
</dbReference>
<dbReference type="InterPro" id="IPR040758">
    <property type="entry name" value="PrmC_N"/>
</dbReference>
<evidence type="ECO:0000313" key="8">
    <source>
        <dbReference type="EMBL" id="MBA1372985.1"/>
    </source>
</evidence>
<dbReference type="PANTHER" id="PTHR18895:SF74">
    <property type="entry name" value="MTRF1L RELEASE FACTOR GLUTAMINE METHYLTRANSFERASE"/>
    <property type="match status" value="1"/>
</dbReference>
<dbReference type="PROSITE" id="PS00092">
    <property type="entry name" value="N6_MTASE"/>
    <property type="match status" value="1"/>
</dbReference>
<comment type="similarity">
    <text evidence="5">Belongs to the protein N5-glutamine methyltransferase family. PrmC subfamily.</text>
</comment>
<feature type="binding site" evidence="5">
    <location>
        <begin position="191"/>
        <end position="194"/>
    </location>
    <ligand>
        <name>substrate</name>
    </ligand>
</feature>
<keyword evidence="2 5" id="KW-0808">Transferase</keyword>
<dbReference type="CDD" id="cd02440">
    <property type="entry name" value="AdoMet_MTases"/>
    <property type="match status" value="1"/>
</dbReference>
<dbReference type="InterPro" id="IPR029063">
    <property type="entry name" value="SAM-dependent_MTases_sf"/>
</dbReference>
<organism evidence="8 9">
    <name type="scientific">Sphingomonas ursincola</name>
    <dbReference type="NCBI Taxonomy" id="56361"/>
    <lineage>
        <taxon>Bacteria</taxon>
        <taxon>Pseudomonadati</taxon>
        <taxon>Pseudomonadota</taxon>
        <taxon>Alphaproteobacteria</taxon>
        <taxon>Sphingomonadales</taxon>
        <taxon>Sphingomonadaceae</taxon>
        <taxon>Sphingomonas</taxon>
    </lineage>
</organism>
<protein>
    <recommendedName>
        <fullName evidence="5">Release factor glutamine methyltransferase</fullName>
        <shortName evidence="5">RF MTase</shortName>
        <ecNumber evidence="5">2.1.1.297</ecNumber>
    </recommendedName>
    <alternativeName>
        <fullName evidence="5">N5-glutamine methyltransferase PrmC</fullName>
    </alternativeName>
    <alternativeName>
        <fullName evidence="5">Protein-(glutamine-N5) MTase PrmC</fullName>
    </alternativeName>
    <alternativeName>
        <fullName evidence="5">Protein-glutamine N-methyltransferase PrmC</fullName>
    </alternativeName>
</protein>
<dbReference type="HAMAP" id="MF_02126">
    <property type="entry name" value="RF_methyltr_PrmC"/>
    <property type="match status" value="1"/>
</dbReference>
<evidence type="ECO:0000256" key="4">
    <source>
        <dbReference type="ARBA" id="ARBA00048391"/>
    </source>
</evidence>
<dbReference type="InterPro" id="IPR007848">
    <property type="entry name" value="Small_mtfrase_dom"/>
</dbReference>
<dbReference type="GO" id="GO:0102559">
    <property type="term" value="F:peptide chain release factor N(5)-glutamine methyltransferase activity"/>
    <property type="evidence" value="ECO:0007669"/>
    <property type="project" value="UniProtKB-EC"/>
</dbReference>
<comment type="caution">
    <text evidence="8">The sequence shown here is derived from an EMBL/GenBank/DDBJ whole genome shotgun (WGS) entry which is preliminary data.</text>
</comment>
<dbReference type="GO" id="GO:0003676">
    <property type="term" value="F:nucleic acid binding"/>
    <property type="evidence" value="ECO:0007669"/>
    <property type="project" value="InterPro"/>
</dbReference>
<dbReference type="EC" id="2.1.1.297" evidence="5"/>
<dbReference type="Proteomes" id="UP000589292">
    <property type="component" value="Unassembled WGS sequence"/>
</dbReference>
<keyword evidence="9" id="KW-1185">Reference proteome</keyword>
<feature type="binding site" evidence="5">
    <location>
        <begin position="120"/>
        <end position="124"/>
    </location>
    <ligand>
        <name>S-adenosyl-L-methionine</name>
        <dbReference type="ChEBI" id="CHEBI:59789"/>
    </ligand>
</feature>
<dbReference type="Pfam" id="PF05175">
    <property type="entry name" value="MTS"/>
    <property type="match status" value="1"/>
</dbReference>